<proteinExistence type="predicted"/>
<protein>
    <submittedName>
        <fullName evidence="2">Spore cortex biosynthesis protein YabQ</fullName>
    </submittedName>
</protein>
<reference evidence="2" key="1">
    <citation type="submission" date="2024-06" db="EMBL/GenBank/DDBJ databases">
        <authorList>
            <person name="Fan A."/>
            <person name="Zhang F.Y."/>
            <person name="Zhang L."/>
        </authorList>
    </citation>
    <scope>NUCLEOTIDE SEQUENCE</scope>
    <source>
        <strain evidence="2">Y61</strain>
    </source>
</reference>
<evidence type="ECO:0000313" key="2">
    <source>
        <dbReference type="EMBL" id="XCJ17581.1"/>
    </source>
</evidence>
<dbReference type="Pfam" id="PF09578">
    <property type="entry name" value="Spore_YabQ"/>
    <property type="match status" value="1"/>
</dbReference>
<accession>A0AAU8IH93</accession>
<feature type="transmembrane region" description="Helical" evidence="1">
    <location>
        <begin position="143"/>
        <end position="163"/>
    </location>
</feature>
<keyword evidence="1" id="KW-0812">Transmembrane</keyword>
<dbReference type="InterPro" id="IPR019074">
    <property type="entry name" value="YabQ"/>
</dbReference>
<dbReference type="NCBIfam" id="TIGR02893">
    <property type="entry name" value="spore_yabQ"/>
    <property type="match status" value="1"/>
</dbReference>
<keyword evidence="1" id="KW-0472">Membrane</keyword>
<sequence length="195" mass="22764">MTLEDQFQSLGLMVLMGIWIGASFSVYHFFIRPEGKQRRILLLIADPLFWIMQALLLFSLLLPVNDGQLRLYLFLGILLGYSVYKALLEGPFMHGFIRLVAQIVQLWQFTAKTVRLLLLRPLFFLLKVVCKLCKMTLNTILRILLLLLNVPLKIIRGLLYLILPDKWLIRFRTEWVRFSRILMKGLAFLKGKVGK</sequence>
<dbReference type="AlphaFoldDB" id="A0AAU8IH93"/>
<feature type="transmembrane region" description="Helical" evidence="1">
    <location>
        <begin position="40"/>
        <end position="63"/>
    </location>
</feature>
<keyword evidence="1" id="KW-1133">Transmembrane helix</keyword>
<feature type="transmembrane region" description="Helical" evidence="1">
    <location>
        <begin position="69"/>
        <end position="88"/>
    </location>
</feature>
<organism evidence="2">
    <name type="scientific">Sporolactobacillus sp. Y61</name>
    <dbReference type="NCBI Taxonomy" id="3160863"/>
    <lineage>
        <taxon>Bacteria</taxon>
        <taxon>Bacillati</taxon>
        <taxon>Bacillota</taxon>
        <taxon>Bacilli</taxon>
        <taxon>Bacillales</taxon>
        <taxon>Sporolactobacillaceae</taxon>
        <taxon>Sporolactobacillus</taxon>
    </lineage>
</organism>
<name>A0AAU8IH93_9BACL</name>
<feature type="transmembrane region" description="Helical" evidence="1">
    <location>
        <begin position="12"/>
        <end position="31"/>
    </location>
</feature>
<dbReference type="RefSeq" id="WP_129929968.1">
    <property type="nucleotide sequence ID" value="NZ_CP159510.1"/>
</dbReference>
<dbReference type="EMBL" id="CP159510">
    <property type="protein sequence ID" value="XCJ17581.1"/>
    <property type="molecule type" value="Genomic_DNA"/>
</dbReference>
<gene>
    <name evidence="2" type="primary">yabQ</name>
    <name evidence="2" type="ORF">ABNN70_03515</name>
</gene>
<evidence type="ECO:0000256" key="1">
    <source>
        <dbReference type="SAM" id="Phobius"/>
    </source>
</evidence>